<keyword evidence="2" id="KW-1185">Reference proteome</keyword>
<comment type="caution">
    <text evidence="1">The sequence shown here is derived from an EMBL/GenBank/DDBJ whole genome shotgun (WGS) entry which is preliminary data.</text>
</comment>
<evidence type="ECO:0008006" key="3">
    <source>
        <dbReference type="Google" id="ProtNLM"/>
    </source>
</evidence>
<name>A0ABP9W000_9BACT</name>
<accession>A0ABP9W000</accession>
<dbReference type="Proteomes" id="UP001416858">
    <property type="component" value="Unassembled WGS sequence"/>
</dbReference>
<gene>
    <name evidence="1" type="ORF">Rcae01_06209</name>
</gene>
<protein>
    <recommendedName>
        <fullName evidence="3">RNA-binding S4 domain-containing protein</fullName>
    </recommendedName>
</protein>
<proteinExistence type="predicted"/>
<organism evidence="1 2">
    <name type="scientific">Novipirellula caenicola</name>
    <dbReference type="NCBI Taxonomy" id="1536901"/>
    <lineage>
        <taxon>Bacteria</taxon>
        <taxon>Pseudomonadati</taxon>
        <taxon>Planctomycetota</taxon>
        <taxon>Planctomycetia</taxon>
        <taxon>Pirellulales</taxon>
        <taxon>Pirellulaceae</taxon>
        <taxon>Novipirellula</taxon>
    </lineage>
</organism>
<evidence type="ECO:0000313" key="2">
    <source>
        <dbReference type="Proteomes" id="UP001416858"/>
    </source>
</evidence>
<sequence>MKRCFTSRRGCRWMFELARLTSPSVSGMSQQNAQRVLRENALVEGCVISRSEGNRKMADRKMVMLHVRG</sequence>
<dbReference type="EMBL" id="BAABRO010000026">
    <property type="protein sequence ID" value="GAA5510699.1"/>
    <property type="molecule type" value="Genomic_DNA"/>
</dbReference>
<evidence type="ECO:0000313" key="1">
    <source>
        <dbReference type="EMBL" id="GAA5510699.1"/>
    </source>
</evidence>
<reference evidence="1 2" key="1">
    <citation type="submission" date="2024-02" db="EMBL/GenBank/DDBJ databases">
        <title>Rhodopirellula caenicola NBRC 110016.</title>
        <authorList>
            <person name="Ichikawa N."/>
            <person name="Katano-Makiyama Y."/>
            <person name="Hidaka K."/>
        </authorList>
    </citation>
    <scope>NUCLEOTIDE SEQUENCE [LARGE SCALE GENOMIC DNA]</scope>
    <source>
        <strain evidence="1 2">NBRC 110016</strain>
    </source>
</reference>